<dbReference type="Pfam" id="PF00828">
    <property type="entry name" value="Ribosomal_L27A"/>
    <property type="match status" value="1"/>
</dbReference>
<keyword evidence="2 3" id="KW-0687">Ribonucleoprotein</keyword>
<dbReference type="GO" id="GO:0006412">
    <property type="term" value="P:translation"/>
    <property type="evidence" value="ECO:0007669"/>
    <property type="project" value="InterPro"/>
</dbReference>
<dbReference type="InterPro" id="IPR001196">
    <property type="entry name" value="Ribosomal_uL15_CS"/>
</dbReference>
<dbReference type="Proteomes" id="UP001190700">
    <property type="component" value="Unassembled WGS sequence"/>
</dbReference>
<dbReference type="GO" id="GO:1990904">
    <property type="term" value="C:ribonucleoprotein complex"/>
    <property type="evidence" value="ECO:0007669"/>
    <property type="project" value="UniProtKB-KW"/>
</dbReference>
<name>A0AAE0BTR1_9CHLO</name>
<dbReference type="InterPro" id="IPR021131">
    <property type="entry name" value="Ribosomal_uL15/eL18"/>
</dbReference>
<accession>A0AAE0BTR1</accession>
<dbReference type="SUPFAM" id="SSF52080">
    <property type="entry name" value="Ribosomal proteins L15p and L18e"/>
    <property type="match status" value="1"/>
</dbReference>
<dbReference type="EMBL" id="LGRX02033351">
    <property type="protein sequence ID" value="KAK3241632.1"/>
    <property type="molecule type" value="Genomic_DNA"/>
</dbReference>
<dbReference type="PROSITE" id="PS00475">
    <property type="entry name" value="RIBOSOMAL_L15"/>
    <property type="match status" value="1"/>
</dbReference>
<evidence type="ECO:0000256" key="4">
    <source>
        <dbReference type="SAM" id="Coils"/>
    </source>
</evidence>
<protein>
    <recommendedName>
        <fullName evidence="6">Large ribosomal subunit protein uL15/eL18 domain-containing protein</fullName>
    </recommendedName>
</protein>
<evidence type="ECO:0000256" key="2">
    <source>
        <dbReference type="ARBA" id="ARBA00023274"/>
    </source>
</evidence>
<keyword evidence="8" id="KW-1185">Reference proteome</keyword>
<gene>
    <name evidence="7" type="ORF">CYMTET_48621</name>
</gene>
<sequence length="562" mass="63785">MSSCGCAQIFKRNYDGWLVDGIKNLNEGLEKRGYVEMLKCKRDDLRRRLADTTGMSAQSITETQQQMENFHTEMRNTLEEMVELKQAIYAEGKGYKFVEVWLTPDLKALKGLLGVKSGAGATYPCVCCDAKKDKFGDLGKTWTSREDLASICPLDPVLPIPLSRIRPCGMHLIHRVDEKICQLIIKLVWSAQNMAQWSQQMRDNNAALLEYFNSPIKDGGLFINGGHCKIDISAKSGNREPGKIPFNGAECNRFEEGLEMAIGKIEGLDLSNKAKLLKICETWKKAAYWLRKPVYKPAWKTRQEDEENGTTTLTDREKAQKAFKEFVEAYQAYAKKITHYMHILYYHSEWVTGGEGECPSMFTTQGFEKYNSLERWIMMRKTMKGEALKGGVATLVSEDGYCDTAPAILELFQWSARMMEYRLHDVHREEQKECFEIDVSVLNALSHASEMEEGEDVVWTENMILARLGLPAGKRIKIMGRGKMTAKNIHLVVSSATRSAREKITENGSLKTDKKCAGKKPVAMQNEETVNNKNKRKRKSTSKAAKRNAKILSKAHMAYCQR</sequence>
<dbReference type="GO" id="GO:0003735">
    <property type="term" value="F:structural constituent of ribosome"/>
    <property type="evidence" value="ECO:0007669"/>
    <property type="project" value="InterPro"/>
</dbReference>
<feature type="domain" description="Large ribosomal subunit protein uL15/eL18" evidence="6">
    <location>
        <begin position="437"/>
        <end position="508"/>
    </location>
</feature>
<reference evidence="7 8" key="1">
    <citation type="journal article" date="2015" name="Genome Biol. Evol.">
        <title>Comparative Genomics of a Bacterivorous Green Alga Reveals Evolutionary Causalities and Consequences of Phago-Mixotrophic Mode of Nutrition.</title>
        <authorList>
            <person name="Burns J.A."/>
            <person name="Paasch A."/>
            <person name="Narechania A."/>
            <person name="Kim E."/>
        </authorList>
    </citation>
    <scope>NUCLEOTIDE SEQUENCE [LARGE SCALE GENOMIC DNA]</scope>
    <source>
        <strain evidence="7 8">PLY_AMNH</strain>
    </source>
</reference>
<organism evidence="7 8">
    <name type="scientific">Cymbomonas tetramitiformis</name>
    <dbReference type="NCBI Taxonomy" id="36881"/>
    <lineage>
        <taxon>Eukaryota</taxon>
        <taxon>Viridiplantae</taxon>
        <taxon>Chlorophyta</taxon>
        <taxon>Pyramimonadophyceae</taxon>
        <taxon>Pyramimonadales</taxon>
        <taxon>Pyramimonadaceae</taxon>
        <taxon>Cymbomonas</taxon>
    </lineage>
</organism>
<dbReference type="Gene3D" id="3.100.10.10">
    <property type="match status" value="1"/>
</dbReference>
<comment type="caution">
    <text evidence="7">The sequence shown here is derived from an EMBL/GenBank/DDBJ whole genome shotgun (WGS) entry which is preliminary data.</text>
</comment>
<evidence type="ECO:0000259" key="6">
    <source>
        <dbReference type="Pfam" id="PF00828"/>
    </source>
</evidence>
<feature type="compositionally biased region" description="Basic residues" evidence="5">
    <location>
        <begin position="533"/>
        <end position="549"/>
    </location>
</feature>
<evidence type="ECO:0000256" key="3">
    <source>
        <dbReference type="RuleBase" id="RU003888"/>
    </source>
</evidence>
<dbReference type="GO" id="GO:0005840">
    <property type="term" value="C:ribosome"/>
    <property type="evidence" value="ECO:0007669"/>
    <property type="project" value="UniProtKB-KW"/>
</dbReference>
<comment type="similarity">
    <text evidence="3">Belongs to the universal ribosomal protein uL15 family.</text>
</comment>
<feature type="region of interest" description="Disordered" evidence="5">
    <location>
        <begin position="528"/>
        <end position="562"/>
    </location>
</feature>
<keyword evidence="1 3" id="KW-0689">Ribosomal protein</keyword>
<keyword evidence="4" id="KW-0175">Coiled coil</keyword>
<evidence type="ECO:0000313" key="7">
    <source>
        <dbReference type="EMBL" id="KAK3241632.1"/>
    </source>
</evidence>
<evidence type="ECO:0000256" key="5">
    <source>
        <dbReference type="SAM" id="MobiDB-lite"/>
    </source>
</evidence>
<dbReference type="AlphaFoldDB" id="A0AAE0BTR1"/>
<proteinExistence type="inferred from homology"/>
<evidence type="ECO:0000313" key="8">
    <source>
        <dbReference type="Proteomes" id="UP001190700"/>
    </source>
</evidence>
<feature type="coiled-coil region" evidence="4">
    <location>
        <begin position="60"/>
        <end position="87"/>
    </location>
</feature>
<dbReference type="InterPro" id="IPR036227">
    <property type="entry name" value="Ribosomal_uL15/eL18_sf"/>
</dbReference>
<evidence type="ECO:0000256" key="1">
    <source>
        <dbReference type="ARBA" id="ARBA00022980"/>
    </source>
</evidence>